<evidence type="ECO:0000259" key="2">
    <source>
        <dbReference type="Pfam" id="PF03816"/>
    </source>
</evidence>
<evidence type="ECO:0000313" key="4">
    <source>
        <dbReference type="EMBL" id="QRF05650.1"/>
    </source>
</evidence>
<name>A0A385D5I0_9ACTN</name>
<protein>
    <submittedName>
        <fullName evidence="3">LytR family transcriptional regulator</fullName>
    </submittedName>
</protein>
<dbReference type="GeneID" id="300113150"/>
<sequence length="298" mass="31598">MLLTILAVLLLTAAGAGWWALDHYTGRIGRIPGALPTAAAPPGDGRTFLLVGLDAGEQGPTTGRRAEDSRWHYGEQRSDTVMLVRLPEGPGQVRVVSLPRDAWVPVPGHGRAKLNAAYSWGGAALLTDTVQRLTGLRVDHFLAVDHSGLTELVDAVGGIDLPGPDGTARHLDGEAALAHARQRQGLPGGDLDRIRHQQLILRELLAKLRAGAGGPLGLKGVLDAVTGSVSVDEAMSDAELRRLLWRGTRELSPADITYRAAPLKGTGTVAGQSVVHLDLPRLAVLARALREDRAVLPR</sequence>
<dbReference type="AlphaFoldDB" id="A0A385D5I0"/>
<dbReference type="Proteomes" id="UP000259636">
    <property type="component" value="Chromosome"/>
</dbReference>
<dbReference type="KEGG" id="sky:D0C37_02815"/>
<dbReference type="EMBL" id="CP049945">
    <property type="protein sequence ID" value="QRF05650.1"/>
    <property type="molecule type" value="Genomic_DNA"/>
</dbReference>
<dbReference type="Proteomes" id="UP000596311">
    <property type="component" value="Chromosome"/>
</dbReference>
<evidence type="ECO:0000313" key="6">
    <source>
        <dbReference type="Proteomes" id="UP000596311"/>
    </source>
</evidence>
<dbReference type="Pfam" id="PF03816">
    <property type="entry name" value="LytR_cpsA_psr"/>
    <property type="match status" value="1"/>
</dbReference>
<dbReference type="PANTHER" id="PTHR33392">
    <property type="entry name" value="POLYISOPRENYL-TEICHOIC ACID--PEPTIDOGLYCAN TEICHOIC ACID TRANSFERASE TAGU"/>
    <property type="match status" value="1"/>
</dbReference>
<dbReference type="PANTHER" id="PTHR33392:SF6">
    <property type="entry name" value="POLYISOPRENYL-TEICHOIC ACID--PEPTIDOGLYCAN TEICHOIC ACID TRANSFERASE TAGU"/>
    <property type="match status" value="1"/>
</dbReference>
<dbReference type="InterPro" id="IPR004474">
    <property type="entry name" value="LytR_CpsA_psr"/>
</dbReference>
<dbReference type="InterPro" id="IPR050922">
    <property type="entry name" value="LytR/CpsA/Psr_CW_biosynth"/>
</dbReference>
<reference evidence="3 5" key="1">
    <citation type="submission" date="2018-08" db="EMBL/GenBank/DDBJ databases">
        <authorList>
            <person name="Ferrada E.E."/>
            <person name="Latorre B.A."/>
        </authorList>
    </citation>
    <scope>NUCLEOTIDE SEQUENCE [LARGE SCALE GENOMIC DNA]</scope>
    <source>
        <strain evidence="3 5">VK-A60T</strain>
    </source>
</reference>
<comment type="similarity">
    <text evidence="1">Belongs to the LytR/CpsA/Psr (LCP) family.</text>
</comment>
<dbReference type="Gene3D" id="3.40.630.190">
    <property type="entry name" value="LCP protein"/>
    <property type="match status" value="1"/>
</dbReference>
<evidence type="ECO:0000313" key="3">
    <source>
        <dbReference type="EMBL" id="AXQ53643.1"/>
    </source>
</evidence>
<evidence type="ECO:0000256" key="1">
    <source>
        <dbReference type="ARBA" id="ARBA00006068"/>
    </source>
</evidence>
<keyword evidence="6" id="KW-1185">Reference proteome</keyword>
<evidence type="ECO:0000313" key="5">
    <source>
        <dbReference type="Proteomes" id="UP000259636"/>
    </source>
</evidence>
<accession>A0A385D5I0</accession>
<dbReference type="RefSeq" id="WP_101278964.1">
    <property type="nucleotide sequence ID" value="NZ_CP031742.1"/>
</dbReference>
<dbReference type="EMBL" id="CP031742">
    <property type="protein sequence ID" value="AXQ53643.1"/>
    <property type="molecule type" value="Genomic_DNA"/>
</dbReference>
<proteinExistence type="inferred from homology"/>
<gene>
    <name evidence="3" type="ORF">D0C37_02815</name>
    <name evidence="4" type="ORF">G9U55_28140</name>
</gene>
<dbReference type="NCBIfam" id="TIGR00350">
    <property type="entry name" value="lytR_cpsA_psr"/>
    <property type="match status" value="1"/>
</dbReference>
<feature type="domain" description="Cell envelope-related transcriptional attenuator" evidence="2">
    <location>
        <begin position="77"/>
        <end position="208"/>
    </location>
</feature>
<reference evidence="4 6" key="2">
    <citation type="submission" date="2020-03" db="EMBL/GenBank/DDBJ databases">
        <title>Genome mining and metabolic profiling illuminate the polycyclic tetramate macrolactams from Streptomyces koyangensis SCSIO 5802.</title>
        <authorList>
            <person name="Ding W."/>
        </authorList>
    </citation>
    <scope>NUCLEOTIDE SEQUENCE [LARGE SCALE GENOMIC DNA]</scope>
    <source>
        <strain evidence="4 6">SCSIO 5802</strain>
    </source>
</reference>
<organism evidence="3 5">
    <name type="scientific">Streptomyces koyangensis</name>
    <dbReference type="NCBI Taxonomy" id="188770"/>
    <lineage>
        <taxon>Bacteria</taxon>
        <taxon>Bacillati</taxon>
        <taxon>Actinomycetota</taxon>
        <taxon>Actinomycetes</taxon>
        <taxon>Kitasatosporales</taxon>
        <taxon>Streptomycetaceae</taxon>
        <taxon>Streptomyces</taxon>
        <taxon>Streptomyces aurantiacus group</taxon>
    </lineage>
</organism>